<dbReference type="STRING" id="573508.A0A1E3BEN3"/>
<dbReference type="OrthoDB" id="4357294at2759"/>
<comment type="caution">
    <text evidence="1">The sequence shown here is derived from an EMBL/GenBank/DDBJ whole genome shotgun (WGS) entry which is preliminary data.</text>
</comment>
<dbReference type="CDD" id="cd09276">
    <property type="entry name" value="Rnase_HI_RT_non_LTR"/>
    <property type="match status" value="1"/>
</dbReference>
<organism evidence="1 2">
    <name type="scientific">Aspergillus cristatus</name>
    <name type="common">Chinese Fuzhuan brick tea-fermentation fungus</name>
    <name type="synonym">Eurotium cristatum</name>
    <dbReference type="NCBI Taxonomy" id="573508"/>
    <lineage>
        <taxon>Eukaryota</taxon>
        <taxon>Fungi</taxon>
        <taxon>Dikarya</taxon>
        <taxon>Ascomycota</taxon>
        <taxon>Pezizomycotina</taxon>
        <taxon>Eurotiomycetes</taxon>
        <taxon>Eurotiomycetidae</taxon>
        <taxon>Eurotiales</taxon>
        <taxon>Aspergillaceae</taxon>
        <taxon>Aspergillus</taxon>
        <taxon>Aspergillus subgen. Aspergillus</taxon>
    </lineage>
</organism>
<dbReference type="InterPro" id="IPR036397">
    <property type="entry name" value="RNaseH_sf"/>
</dbReference>
<name>A0A1E3BEN3_ASPCR</name>
<dbReference type="Proteomes" id="UP000094569">
    <property type="component" value="Unassembled WGS sequence"/>
</dbReference>
<evidence type="ECO:0008006" key="3">
    <source>
        <dbReference type="Google" id="ProtNLM"/>
    </source>
</evidence>
<evidence type="ECO:0000313" key="1">
    <source>
        <dbReference type="EMBL" id="ODM19399.1"/>
    </source>
</evidence>
<accession>A0A1E3BEN3</accession>
<sequence length="199" mass="22460">MELLLDQRRRSLAIRIHQLDTQHPLHLRVTHQPNRYISTRLLRAVDPKNFHSIEQVDLLLTSPWDSNLEPKEQPTATPKAQAREEFQRWLDFIPPLSMVVYTDGSKGKEGTVAGAGWAGYWGTSKTKIFSGHAKLPNHEVFDAEARAGLLGLQAALKDPRTQHSTNIYICLDNLEAVQQLQGQPKGSSQLIFMNFQEAA</sequence>
<evidence type="ECO:0000313" key="2">
    <source>
        <dbReference type="Proteomes" id="UP000094569"/>
    </source>
</evidence>
<dbReference type="GO" id="GO:0003676">
    <property type="term" value="F:nucleic acid binding"/>
    <property type="evidence" value="ECO:0007669"/>
    <property type="project" value="InterPro"/>
</dbReference>
<proteinExistence type="predicted"/>
<gene>
    <name evidence="1" type="ORF">SI65_04383</name>
</gene>
<dbReference type="Gene3D" id="3.30.420.10">
    <property type="entry name" value="Ribonuclease H-like superfamily/Ribonuclease H"/>
    <property type="match status" value="1"/>
</dbReference>
<reference evidence="1 2" key="1">
    <citation type="journal article" date="2016" name="BMC Genomics">
        <title>Comparative genomic and transcriptomic analyses of the Fuzhuan brick tea-fermentation fungus Aspergillus cristatus.</title>
        <authorList>
            <person name="Ge Y."/>
            <person name="Wang Y."/>
            <person name="Liu Y."/>
            <person name="Tan Y."/>
            <person name="Ren X."/>
            <person name="Zhang X."/>
            <person name="Hyde K.D."/>
            <person name="Liu Y."/>
            <person name="Liu Z."/>
        </authorList>
    </citation>
    <scope>NUCLEOTIDE SEQUENCE [LARGE SCALE GENOMIC DNA]</scope>
    <source>
        <strain evidence="1 2">GZAAS20.1005</strain>
    </source>
</reference>
<keyword evidence="2" id="KW-1185">Reference proteome</keyword>
<dbReference type="InterPro" id="IPR012337">
    <property type="entry name" value="RNaseH-like_sf"/>
</dbReference>
<dbReference type="SUPFAM" id="SSF53098">
    <property type="entry name" value="Ribonuclease H-like"/>
    <property type="match status" value="1"/>
</dbReference>
<dbReference type="VEuPathDB" id="FungiDB:SI65_04383"/>
<dbReference type="EMBL" id="JXNT01000004">
    <property type="protein sequence ID" value="ODM19399.1"/>
    <property type="molecule type" value="Genomic_DNA"/>
</dbReference>
<dbReference type="AlphaFoldDB" id="A0A1E3BEN3"/>
<protein>
    <recommendedName>
        <fullName evidence="3">RNase H type-1 domain-containing protein</fullName>
    </recommendedName>
</protein>